<name>A0A848MNG9_9GAMM</name>
<feature type="DNA-binding region" description="H-T-H motif" evidence="4">
    <location>
        <begin position="29"/>
        <end position="48"/>
    </location>
</feature>
<keyword evidence="1" id="KW-0805">Transcription regulation</keyword>
<dbReference type="Proteomes" id="UP000585363">
    <property type="component" value="Unassembled WGS sequence"/>
</dbReference>
<dbReference type="InterPro" id="IPR001647">
    <property type="entry name" value="HTH_TetR"/>
</dbReference>
<evidence type="ECO:0000313" key="7">
    <source>
        <dbReference type="Proteomes" id="UP000585363"/>
    </source>
</evidence>
<dbReference type="PRINTS" id="PR00455">
    <property type="entry name" value="HTHTETR"/>
</dbReference>
<reference evidence="6 7" key="2">
    <citation type="submission" date="2020-06" db="EMBL/GenBank/DDBJ databases">
        <title>Polyphasic characterization of a Rahnella strain isolated from tree sap.</title>
        <authorList>
            <person name="Kim I.S."/>
        </authorList>
    </citation>
    <scope>NUCLEOTIDE SEQUENCE [LARGE SCALE GENOMIC DNA]</scope>
    <source>
        <strain evidence="6 7">SAP-1</strain>
    </source>
</reference>
<dbReference type="Pfam" id="PF00440">
    <property type="entry name" value="TetR_N"/>
    <property type="match status" value="1"/>
</dbReference>
<dbReference type="PROSITE" id="PS50977">
    <property type="entry name" value="HTH_TETR_2"/>
    <property type="match status" value="1"/>
</dbReference>
<dbReference type="InterPro" id="IPR036271">
    <property type="entry name" value="Tet_transcr_reg_TetR-rel_C_sf"/>
</dbReference>
<evidence type="ECO:0000256" key="4">
    <source>
        <dbReference type="PROSITE-ProRule" id="PRU00335"/>
    </source>
</evidence>
<feature type="domain" description="HTH tetR-type" evidence="5">
    <location>
        <begin position="6"/>
        <end position="66"/>
    </location>
</feature>
<evidence type="ECO:0000313" key="6">
    <source>
        <dbReference type="EMBL" id="NMP29325.1"/>
    </source>
</evidence>
<dbReference type="InterPro" id="IPR050109">
    <property type="entry name" value="HTH-type_TetR-like_transc_reg"/>
</dbReference>
<dbReference type="Gene3D" id="1.10.357.10">
    <property type="entry name" value="Tetracycline Repressor, domain 2"/>
    <property type="match status" value="1"/>
</dbReference>
<dbReference type="Pfam" id="PF14246">
    <property type="entry name" value="TetR_C_7"/>
    <property type="match status" value="1"/>
</dbReference>
<reference evidence="6 7" key="1">
    <citation type="submission" date="2020-01" db="EMBL/GenBank/DDBJ databases">
        <authorList>
            <person name="Lee S.D."/>
        </authorList>
    </citation>
    <scope>NUCLEOTIDE SEQUENCE [LARGE SCALE GENOMIC DNA]</scope>
    <source>
        <strain evidence="6 7">SAP-1</strain>
    </source>
</reference>
<sequence>MKVRSEARRSAIIATAAELFKEAGYERASMNELAKRLGGSKATLYNYFSSKEELLVAVVQAYATGHLAEAMTSLTTEQQNEDLKTVLLRFGESMLVVLTNDGEALSIYRMIIAEASHSDVGMLFYRSGPSQCIEALAKLLAQAMTRGEIADADPQLRALQFLSLLTAETELRLYQRQPQPLERHQIRQLVNNAVEMFMAGALVGIVK</sequence>
<evidence type="ECO:0000256" key="1">
    <source>
        <dbReference type="ARBA" id="ARBA00023015"/>
    </source>
</evidence>
<dbReference type="AlphaFoldDB" id="A0A848MNG9"/>
<dbReference type="GO" id="GO:0003700">
    <property type="term" value="F:DNA-binding transcription factor activity"/>
    <property type="evidence" value="ECO:0007669"/>
    <property type="project" value="TreeGrafter"/>
</dbReference>
<dbReference type="RefSeq" id="WP_169405040.1">
    <property type="nucleotide sequence ID" value="NZ_JAADJU010000013.1"/>
</dbReference>
<evidence type="ECO:0000256" key="2">
    <source>
        <dbReference type="ARBA" id="ARBA00023125"/>
    </source>
</evidence>
<keyword evidence="3" id="KW-0804">Transcription</keyword>
<evidence type="ECO:0000256" key="3">
    <source>
        <dbReference type="ARBA" id="ARBA00023163"/>
    </source>
</evidence>
<dbReference type="InterPro" id="IPR009057">
    <property type="entry name" value="Homeodomain-like_sf"/>
</dbReference>
<dbReference type="EMBL" id="JAADJU010000013">
    <property type="protein sequence ID" value="NMP29325.1"/>
    <property type="molecule type" value="Genomic_DNA"/>
</dbReference>
<proteinExistence type="predicted"/>
<gene>
    <name evidence="6" type="ORF">GW590_20965</name>
</gene>
<dbReference type="SUPFAM" id="SSF48498">
    <property type="entry name" value="Tetracyclin repressor-like, C-terminal domain"/>
    <property type="match status" value="1"/>
</dbReference>
<accession>A0A848MNG9</accession>
<protein>
    <submittedName>
        <fullName evidence="6">TetR/AcrR family transcriptional regulator</fullName>
    </submittedName>
</protein>
<dbReference type="PANTHER" id="PTHR30055:SF119">
    <property type="entry name" value="NALC"/>
    <property type="match status" value="1"/>
</dbReference>
<dbReference type="GO" id="GO:0000976">
    <property type="term" value="F:transcription cis-regulatory region binding"/>
    <property type="evidence" value="ECO:0007669"/>
    <property type="project" value="TreeGrafter"/>
</dbReference>
<dbReference type="SUPFAM" id="SSF46689">
    <property type="entry name" value="Homeodomain-like"/>
    <property type="match status" value="1"/>
</dbReference>
<organism evidence="6 7">
    <name type="scientific">Rouxiella aceris</name>
    <dbReference type="NCBI Taxonomy" id="2703884"/>
    <lineage>
        <taxon>Bacteria</taxon>
        <taxon>Pseudomonadati</taxon>
        <taxon>Pseudomonadota</taxon>
        <taxon>Gammaproteobacteria</taxon>
        <taxon>Enterobacterales</taxon>
        <taxon>Yersiniaceae</taxon>
        <taxon>Rouxiella</taxon>
    </lineage>
</organism>
<dbReference type="PANTHER" id="PTHR30055">
    <property type="entry name" value="HTH-TYPE TRANSCRIPTIONAL REGULATOR RUTR"/>
    <property type="match status" value="1"/>
</dbReference>
<dbReference type="FunFam" id="1.10.10.60:FF:000141">
    <property type="entry name" value="TetR family transcriptional regulator"/>
    <property type="match status" value="1"/>
</dbReference>
<evidence type="ECO:0000259" key="5">
    <source>
        <dbReference type="PROSITE" id="PS50977"/>
    </source>
</evidence>
<dbReference type="Gene3D" id="1.10.10.60">
    <property type="entry name" value="Homeodomain-like"/>
    <property type="match status" value="1"/>
</dbReference>
<dbReference type="InterPro" id="IPR039536">
    <property type="entry name" value="TetR_C_Proteobacteria"/>
</dbReference>
<comment type="caution">
    <text evidence="6">The sequence shown here is derived from an EMBL/GenBank/DDBJ whole genome shotgun (WGS) entry which is preliminary data.</text>
</comment>
<keyword evidence="7" id="KW-1185">Reference proteome</keyword>
<keyword evidence="2 4" id="KW-0238">DNA-binding</keyword>